<dbReference type="InterPro" id="IPR009091">
    <property type="entry name" value="RCC1/BLIP-II"/>
</dbReference>
<dbReference type="PROSITE" id="PS51257">
    <property type="entry name" value="PROKAR_LIPOPROTEIN"/>
    <property type="match status" value="1"/>
</dbReference>
<reference evidence="5 6" key="1">
    <citation type="submission" date="2024-09" db="EMBL/GenBank/DDBJ databases">
        <authorList>
            <person name="Sun Q."/>
            <person name="Mori K."/>
        </authorList>
    </citation>
    <scope>NUCLEOTIDE SEQUENCE [LARGE SCALE GENOMIC DNA]</scope>
    <source>
        <strain evidence="5 6">JCM 13503</strain>
    </source>
</reference>
<dbReference type="RefSeq" id="WP_380006621.1">
    <property type="nucleotide sequence ID" value="NZ_JBHLYR010000017.1"/>
</dbReference>
<keyword evidence="1" id="KW-0344">Guanine-nucleotide releasing factor</keyword>
<dbReference type="PROSITE" id="PS50012">
    <property type="entry name" value="RCC1_3"/>
    <property type="match status" value="6"/>
</dbReference>
<accession>A0ABV6AVH8</accession>
<keyword evidence="3" id="KW-0732">Signal</keyword>
<proteinExistence type="predicted"/>
<evidence type="ECO:0000313" key="6">
    <source>
        <dbReference type="Proteomes" id="UP001589733"/>
    </source>
</evidence>
<dbReference type="SUPFAM" id="SSF50985">
    <property type="entry name" value="RCC1/BLIP-II"/>
    <property type="match status" value="1"/>
</dbReference>
<dbReference type="EMBL" id="JBHLYR010000017">
    <property type="protein sequence ID" value="MFB9991498.1"/>
    <property type="molecule type" value="Genomic_DNA"/>
</dbReference>
<dbReference type="Pfam" id="PF25390">
    <property type="entry name" value="WD40_RLD"/>
    <property type="match status" value="1"/>
</dbReference>
<dbReference type="Proteomes" id="UP001589733">
    <property type="component" value="Unassembled WGS sequence"/>
</dbReference>
<feature type="chain" id="PRO_5047262994" evidence="3">
    <location>
        <begin position="20"/>
        <end position="678"/>
    </location>
</feature>
<keyword evidence="2" id="KW-0677">Repeat</keyword>
<protein>
    <submittedName>
        <fullName evidence="5">RCC1 domain-containing protein</fullName>
    </submittedName>
</protein>
<dbReference type="InterPro" id="IPR000408">
    <property type="entry name" value="Reg_chr_condens"/>
</dbReference>
<sequence length="678" mass="68069">MKRSGVLLFTGLLALTACSSVPSVPEATPNPAALRLGMVEIEFKGGNAQPLQASLVRPVAAQALTDQPCLVLGAVISKGSDDLAGKRYLKATFPVTNNCATDLENLTYVAVRRLGADATLGGTAITAMNTFGETDVAVGLAIQILPTQPVDVSGRRLQVDQNTANLQVFDDTAGGELDGLQAQVDAGRTTYDLLPYGFVTTSEGSRGILAGGTGEVTFALSVPIQPTPAEDVFSFRILMSAATNSVTSITQGLEEQDAAGKAAVETRAAALPGAEIRTLLGPSLTPTAVANNSLAVCQVRTAGPRGASSATLVNVQPSSLRVIAPSLPSILGGVQRQPQATLTVNGSAFPTWPQYRSLTPATLRVTNILVHPVASSPLARQTGTVQGRACGLTASATLPTSPFAPLITFLGHSLALNSAGAVVGWGTNAYGQLTVPAGLSGAVAVAAGYVHSLALKADGTVVAWGNNDSGQVDVPAGLSGVVAVSAGFTHSVALKADGTVVAWGGNGIGQADVPAGLSDVVAVAAGFVHSLALKADGTVVAWGDNRNGQASVPAGLSGVVAVAAGTNHSLALKSDGTVVAWGRNDYGQVNVPAGLSGVVAVSAGESHSLALKSDGTVVAWGDNRSGQLNAPAGLSDAVVVTAGYFHSVALKADGTVVAWGNNQFGQGPAPAGVTVMVP</sequence>
<name>A0ABV6AVH8_9DEIO</name>
<evidence type="ECO:0000256" key="3">
    <source>
        <dbReference type="SAM" id="SignalP"/>
    </source>
</evidence>
<dbReference type="InterPro" id="IPR051553">
    <property type="entry name" value="Ran_GTPase-activating"/>
</dbReference>
<evidence type="ECO:0000256" key="1">
    <source>
        <dbReference type="ARBA" id="ARBA00022658"/>
    </source>
</evidence>
<organism evidence="5 6">
    <name type="scientific">Deinococcus oregonensis</name>
    <dbReference type="NCBI Taxonomy" id="1805970"/>
    <lineage>
        <taxon>Bacteria</taxon>
        <taxon>Thermotogati</taxon>
        <taxon>Deinococcota</taxon>
        <taxon>Deinococci</taxon>
        <taxon>Deinococcales</taxon>
        <taxon>Deinococcaceae</taxon>
        <taxon>Deinococcus</taxon>
    </lineage>
</organism>
<dbReference type="Gene3D" id="2.130.10.30">
    <property type="entry name" value="Regulator of chromosome condensation 1/beta-lactamase-inhibitor protein II"/>
    <property type="match status" value="2"/>
</dbReference>
<dbReference type="InterPro" id="IPR058923">
    <property type="entry name" value="RCC1-like_dom"/>
</dbReference>
<evidence type="ECO:0000259" key="4">
    <source>
        <dbReference type="Pfam" id="PF25390"/>
    </source>
</evidence>
<dbReference type="PANTHER" id="PTHR45982:SF1">
    <property type="entry name" value="REGULATOR OF CHROMOSOME CONDENSATION"/>
    <property type="match status" value="1"/>
</dbReference>
<dbReference type="PANTHER" id="PTHR45982">
    <property type="entry name" value="REGULATOR OF CHROMOSOME CONDENSATION"/>
    <property type="match status" value="1"/>
</dbReference>
<feature type="domain" description="RCC1-like" evidence="4">
    <location>
        <begin position="422"/>
        <end position="666"/>
    </location>
</feature>
<comment type="caution">
    <text evidence="5">The sequence shown here is derived from an EMBL/GenBank/DDBJ whole genome shotgun (WGS) entry which is preliminary data.</text>
</comment>
<keyword evidence="6" id="KW-1185">Reference proteome</keyword>
<dbReference type="PROSITE" id="PS00626">
    <property type="entry name" value="RCC1_2"/>
    <property type="match status" value="3"/>
</dbReference>
<evidence type="ECO:0000256" key="2">
    <source>
        <dbReference type="ARBA" id="ARBA00022737"/>
    </source>
</evidence>
<feature type="signal peptide" evidence="3">
    <location>
        <begin position="1"/>
        <end position="19"/>
    </location>
</feature>
<evidence type="ECO:0000313" key="5">
    <source>
        <dbReference type="EMBL" id="MFB9991498.1"/>
    </source>
</evidence>
<gene>
    <name evidence="5" type="ORF">ACFFLM_05885</name>
</gene>